<proteinExistence type="predicted"/>
<gene>
    <name evidence="5" type="ORF">Tco025E_04995</name>
</gene>
<dbReference type="InterPro" id="IPR033192">
    <property type="entry name" value="ODAD3"/>
</dbReference>
<feature type="domain" description="ODAD1 central coiled coil region" evidence="4">
    <location>
        <begin position="134"/>
        <end position="365"/>
    </location>
</feature>
<dbReference type="RefSeq" id="XP_029227994.1">
    <property type="nucleotide sequence ID" value="XM_029371899.1"/>
</dbReference>
<dbReference type="AlphaFoldDB" id="A0A422PGY4"/>
<dbReference type="GO" id="GO:0097542">
    <property type="term" value="C:ciliary tip"/>
    <property type="evidence" value="ECO:0007669"/>
    <property type="project" value="TreeGrafter"/>
</dbReference>
<feature type="coiled-coil region" evidence="2">
    <location>
        <begin position="149"/>
        <end position="296"/>
    </location>
</feature>
<dbReference type="InterPro" id="IPR049258">
    <property type="entry name" value="ODAD1_CC"/>
</dbReference>
<comment type="caution">
    <text evidence="5">The sequence shown here is derived from an EMBL/GenBank/DDBJ whole genome shotgun (WGS) entry which is preliminary data.</text>
</comment>
<dbReference type="PANTHER" id="PTHR46518">
    <property type="entry name" value="COILED-COIL DOMAIN-CONTAINING PROTEIN 151"/>
    <property type="match status" value="1"/>
</dbReference>
<organism evidence="5 6">
    <name type="scientific">Trypanosoma conorhini</name>
    <dbReference type="NCBI Taxonomy" id="83891"/>
    <lineage>
        <taxon>Eukaryota</taxon>
        <taxon>Discoba</taxon>
        <taxon>Euglenozoa</taxon>
        <taxon>Kinetoplastea</taxon>
        <taxon>Metakinetoplastina</taxon>
        <taxon>Trypanosomatida</taxon>
        <taxon>Trypanosomatidae</taxon>
        <taxon>Trypanosoma</taxon>
    </lineage>
</organism>
<feature type="region of interest" description="Disordered" evidence="3">
    <location>
        <begin position="627"/>
        <end position="646"/>
    </location>
</feature>
<dbReference type="OrthoDB" id="10255247at2759"/>
<dbReference type="Proteomes" id="UP000284403">
    <property type="component" value="Unassembled WGS sequence"/>
</dbReference>
<feature type="compositionally biased region" description="Acidic residues" evidence="3">
    <location>
        <begin position="556"/>
        <end position="565"/>
    </location>
</feature>
<sequence>MREEGGKMFDEDPMVLKKKQSVIDVGQRTQLDLVHGEIRRNKEVLTTLRLENAQLQLKMQQAIRGQRRMTGEDHFRREEEQLHNKLCVLKRSLNSVTGKKEELVREIERTIEETSFIMKEGGPVVDENSAVGQKIRALENRLDKCLIKHNEVNAIRRTYETLLERLQQEQSGFDTQLAAMEKTLQCKEKDLAELNSVASEATKGRDAAKAEVQRLKLHLTRERRAHKKDITERRAFVMSKREQLEKRSRMLQEKIEKGEERRLRARLALSNTQKKKSRLNAQKQLRQEELEQQMRQRELYNRLKEITMSNNVTEVISKLRERRDANAQLLVTVRDAESKDVSLKQERKKLQEEWNELQQQNGGGSTALLRQQLQQQQGGGAGMDEEVDAKDGAELGDAALARVIEQRAKVRRCVLEEFDSHLSDRQNELEAAQRMQDSLGQMLLDVDAGVHHLAEKVAAGEAAESTAPATGSLSWPSINAALLPVSAPCTTRGEAIVELLRSCGSRLRAMLTAMREGEVETTTKLLAHWHGAMPQSNVRVRLQPQAARDVNRNVDELSDDMDDVSDTGFASGSLEKDRHMSEGGDAVFGGRKWLGASAARGAFADDFPENEIHDRHELKMMSLATVERERKKAKKQLQQRSKEENP</sequence>
<feature type="coiled-coil region" evidence="2">
    <location>
        <begin position="333"/>
        <end position="360"/>
    </location>
</feature>
<evidence type="ECO:0000256" key="2">
    <source>
        <dbReference type="SAM" id="Coils"/>
    </source>
</evidence>
<feature type="region of interest" description="Disordered" evidence="3">
    <location>
        <begin position="556"/>
        <end position="583"/>
    </location>
</feature>
<evidence type="ECO:0000256" key="3">
    <source>
        <dbReference type="SAM" id="MobiDB-lite"/>
    </source>
</evidence>
<dbReference type="GeneID" id="40318606"/>
<dbReference type="GO" id="GO:0036158">
    <property type="term" value="P:outer dynein arm assembly"/>
    <property type="evidence" value="ECO:0007669"/>
    <property type="project" value="InterPro"/>
</dbReference>
<dbReference type="EMBL" id="MKKU01000277">
    <property type="protein sequence ID" value="RNF16984.1"/>
    <property type="molecule type" value="Genomic_DNA"/>
</dbReference>
<evidence type="ECO:0000313" key="6">
    <source>
        <dbReference type="Proteomes" id="UP000284403"/>
    </source>
</evidence>
<keyword evidence="6" id="KW-1185">Reference proteome</keyword>
<evidence type="ECO:0000256" key="1">
    <source>
        <dbReference type="ARBA" id="ARBA00023054"/>
    </source>
</evidence>
<dbReference type="Pfam" id="PF21773">
    <property type="entry name" value="ODAD1_CC"/>
    <property type="match status" value="1"/>
</dbReference>
<evidence type="ECO:0000259" key="4">
    <source>
        <dbReference type="Pfam" id="PF21773"/>
    </source>
</evidence>
<reference evidence="5 6" key="1">
    <citation type="journal article" date="2018" name="BMC Genomics">
        <title>Genomic comparison of Trypanosoma conorhini and Trypanosoma rangeli to Trypanosoma cruzi strains of high and low virulence.</title>
        <authorList>
            <person name="Bradwell K.R."/>
            <person name="Koparde V.N."/>
            <person name="Matveyev A.V."/>
            <person name="Serrano M.G."/>
            <person name="Alves J.M."/>
            <person name="Parikh H."/>
            <person name="Huang B."/>
            <person name="Lee V."/>
            <person name="Espinosa-Alvarez O."/>
            <person name="Ortiz P.A."/>
            <person name="Costa-Martins A.G."/>
            <person name="Teixeira M.M."/>
            <person name="Buck G.A."/>
        </authorList>
    </citation>
    <scope>NUCLEOTIDE SEQUENCE [LARGE SCALE GENOMIC DNA]</scope>
    <source>
        <strain evidence="5 6">025E</strain>
    </source>
</reference>
<keyword evidence="1 2" id="KW-0175">Coiled coil</keyword>
<name>A0A422PGY4_9TRYP</name>
<dbReference type="PANTHER" id="PTHR46518:SF2">
    <property type="match status" value="1"/>
</dbReference>
<dbReference type="GO" id="GO:0003341">
    <property type="term" value="P:cilium movement"/>
    <property type="evidence" value="ECO:0007669"/>
    <property type="project" value="InterPro"/>
</dbReference>
<dbReference type="GO" id="GO:0036064">
    <property type="term" value="C:ciliary basal body"/>
    <property type="evidence" value="ECO:0007669"/>
    <property type="project" value="TreeGrafter"/>
</dbReference>
<evidence type="ECO:0000313" key="5">
    <source>
        <dbReference type="EMBL" id="RNF16984.1"/>
    </source>
</evidence>
<dbReference type="GO" id="GO:0035253">
    <property type="term" value="C:ciliary rootlet"/>
    <property type="evidence" value="ECO:0007669"/>
    <property type="project" value="TreeGrafter"/>
</dbReference>
<accession>A0A422PGY4</accession>
<protein>
    <recommendedName>
        <fullName evidence="4">ODAD1 central coiled coil region domain-containing protein</fullName>
    </recommendedName>
</protein>